<feature type="compositionally biased region" description="Basic and acidic residues" evidence="10">
    <location>
        <begin position="152"/>
        <end position="164"/>
    </location>
</feature>
<protein>
    <recommendedName>
        <fullName evidence="9">N-acetylmuramoyl-L-alanine amidase AmiC</fullName>
        <ecNumber evidence="4">3.5.1.28</ecNumber>
    </recommendedName>
</protein>
<evidence type="ECO:0000256" key="1">
    <source>
        <dbReference type="ARBA" id="ARBA00001561"/>
    </source>
</evidence>
<dbReference type="InterPro" id="IPR002508">
    <property type="entry name" value="MurNAc-LAA_cat"/>
</dbReference>
<dbReference type="PANTHER" id="PTHR30404:SF0">
    <property type="entry name" value="N-ACETYLMURAMOYL-L-ALANINE AMIDASE AMIC"/>
    <property type="match status" value="1"/>
</dbReference>
<evidence type="ECO:0000313" key="13">
    <source>
        <dbReference type="EMBL" id="GHA21519.1"/>
    </source>
</evidence>
<evidence type="ECO:0000256" key="6">
    <source>
        <dbReference type="ARBA" id="ARBA00022764"/>
    </source>
</evidence>
<comment type="caution">
    <text evidence="13">The sequence shown here is derived from an EMBL/GenBank/DDBJ whole genome shotgun (WGS) entry which is preliminary data.</text>
</comment>
<evidence type="ECO:0000256" key="9">
    <source>
        <dbReference type="ARBA" id="ARBA00074581"/>
    </source>
</evidence>
<comment type="similarity">
    <text evidence="3">Belongs to the N-acetylmuramoyl-L-alanine amidase 3 family.</text>
</comment>
<dbReference type="SMART" id="SM00257">
    <property type="entry name" value="LysM"/>
    <property type="match status" value="3"/>
</dbReference>
<evidence type="ECO:0000256" key="7">
    <source>
        <dbReference type="ARBA" id="ARBA00022801"/>
    </source>
</evidence>
<dbReference type="GO" id="GO:0071555">
    <property type="term" value="P:cell wall organization"/>
    <property type="evidence" value="ECO:0007669"/>
    <property type="project" value="UniProtKB-KW"/>
</dbReference>
<dbReference type="Gene3D" id="3.10.350.10">
    <property type="entry name" value="LysM domain"/>
    <property type="match status" value="3"/>
</dbReference>
<dbReference type="GO" id="GO:0030288">
    <property type="term" value="C:outer membrane-bounded periplasmic space"/>
    <property type="evidence" value="ECO:0007669"/>
    <property type="project" value="TreeGrafter"/>
</dbReference>
<dbReference type="EMBL" id="BMXA01000010">
    <property type="protein sequence ID" value="GHA21519.1"/>
    <property type="molecule type" value="Genomic_DNA"/>
</dbReference>
<dbReference type="Proteomes" id="UP000614811">
    <property type="component" value="Unassembled WGS sequence"/>
</dbReference>
<proteinExistence type="inferred from homology"/>
<feature type="region of interest" description="Disordered" evidence="10">
    <location>
        <begin position="148"/>
        <end position="180"/>
    </location>
</feature>
<evidence type="ECO:0000256" key="10">
    <source>
        <dbReference type="SAM" id="MobiDB-lite"/>
    </source>
</evidence>
<name>A0A918VTK7_9GAMM</name>
<comment type="catalytic activity">
    <reaction evidence="1">
        <text>Hydrolyzes the link between N-acetylmuramoyl residues and L-amino acid residues in certain cell-wall glycopeptides.</text>
        <dbReference type="EC" id="3.5.1.28"/>
    </reaction>
</comment>
<dbReference type="InterPro" id="IPR050695">
    <property type="entry name" value="N-acetylmuramoyl_amidase_3"/>
</dbReference>
<dbReference type="Gene3D" id="3.40.630.40">
    <property type="entry name" value="Zn-dependent exopeptidases"/>
    <property type="match status" value="1"/>
</dbReference>
<dbReference type="PANTHER" id="PTHR30404">
    <property type="entry name" value="N-ACETYLMURAMOYL-L-ALANINE AMIDASE"/>
    <property type="match status" value="1"/>
</dbReference>
<dbReference type="FunFam" id="3.40.630.40:FF:000001">
    <property type="entry name" value="N-acetylmuramoyl-L-alanine amidase"/>
    <property type="match status" value="1"/>
</dbReference>
<keyword evidence="5 11" id="KW-0732">Signal</keyword>
<dbReference type="Pfam" id="PF11741">
    <property type="entry name" value="AMIN"/>
    <property type="match status" value="1"/>
</dbReference>
<keyword evidence="14" id="KW-1185">Reference proteome</keyword>
<keyword evidence="8" id="KW-0961">Cell wall biogenesis/degradation</keyword>
<dbReference type="Pfam" id="PF01476">
    <property type="entry name" value="LysM"/>
    <property type="match status" value="3"/>
</dbReference>
<reference evidence="13" key="1">
    <citation type="journal article" date="2014" name="Int. J. Syst. Evol. Microbiol.">
        <title>Complete genome sequence of Corynebacterium casei LMG S-19264T (=DSM 44701T), isolated from a smear-ripened cheese.</title>
        <authorList>
            <consortium name="US DOE Joint Genome Institute (JGI-PGF)"/>
            <person name="Walter F."/>
            <person name="Albersmeier A."/>
            <person name="Kalinowski J."/>
            <person name="Ruckert C."/>
        </authorList>
    </citation>
    <scope>NUCLEOTIDE SEQUENCE</scope>
    <source>
        <strain evidence="13">KCTC 12711</strain>
    </source>
</reference>
<gene>
    <name evidence="13" type="primary">amiB</name>
    <name evidence="13" type="ORF">GCM10008090_34300</name>
</gene>
<evidence type="ECO:0000256" key="8">
    <source>
        <dbReference type="ARBA" id="ARBA00023316"/>
    </source>
</evidence>
<feature type="compositionally biased region" description="Polar residues" evidence="10">
    <location>
        <begin position="166"/>
        <end position="175"/>
    </location>
</feature>
<evidence type="ECO:0000256" key="3">
    <source>
        <dbReference type="ARBA" id="ARBA00010860"/>
    </source>
</evidence>
<dbReference type="EC" id="3.5.1.28" evidence="4"/>
<feature type="signal peptide" evidence="11">
    <location>
        <begin position="1"/>
        <end position="28"/>
    </location>
</feature>
<accession>A0A918VTK7</accession>
<organism evidence="13 14">
    <name type="scientific">Arenicella chitinivorans</name>
    <dbReference type="NCBI Taxonomy" id="1329800"/>
    <lineage>
        <taxon>Bacteria</taxon>
        <taxon>Pseudomonadati</taxon>
        <taxon>Pseudomonadota</taxon>
        <taxon>Gammaproteobacteria</taxon>
        <taxon>Arenicellales</taxon>
        <taxon>Arenicellaceae</taxon>
        <taxon>Arenicella</taxon>
    </lineage>
</organism>
<comment type="subcellular location">
    <subcellularLocation>
        <location evidence="2">Periplasm</location>
    </subcellularLocation>
</comment>
<evidence type="ECO:0000313" key="14">
    <source>
        <dbReference type="Proteomes" id="UP000614811"/>
    </source>
</evidence>
<reference evidence="13" key="2">
    <citation type="submission" date="2020-09" db="EMBL/GenBank/DDBJ databases">
        <authorList>
            <person name="Sun Q."/>
            <person name="Kim S."/>
        </authorList>
    </citation>
    <scope>NUCLEOTIDE SEQUENCE</scope>
    <source>
        <strain evidence="13">KCTC 12711</strain>
    </source>
</reference>
<keyword evidence="6" id="KW-0574">Periplasm</keyword>
<sequence>MSRLIKITYTAVFVWVFLLLGVVPMATAQTDAASELKQVHNIRLWHAPDKTRLVFDVSADVVHRVFTLQAPNRVVIDIEKANLSMALPALDSSNAHVSSIRSGRPRKGVLRIVLDVKKPLEHTSFVLTPNELYGYRLVVDLSDPSVPQIAKDSTHSESIKEPRLDQAQTTQTMTPEPSAEVPTLEPVVLEAQPNQQLVVAIDAGHGGEDPGAIGHRGAREKHVTLEIAKRLKKAIDDDPRMQAVLIRTGDYYIDLHRRRQNARAKGADLFVSIHADAFHKKSANGLSVFALSQSGATSAMAGALAAKENASDLIGGVSLANKDQVLAQVLVDLSMTNTISESVNFGGRVLQELSKVGRLHSKRVEQAGFAVLKSPDMPSILVETGFITNPGEERKLRTARYQQQIADAIHTAIAKYYEQTPYYNNASYAAPRVASNSASSSPVYHQVVRGDTLSTIAQKYGVSVRTLKSLNGLKRDTAVLGARLKLPRSAVDTPVANKPSRSAKPAVHVVRRGDSLSKISARYNVTIRALKQLNGLSKDTLYLGQKLRLPGGLAVRDVISQHKVVRGDTLSEIALKYGSTEKKIMQANNMRNRTVMLGQVLKIPQ</sequence>
<dbReference type="CDD" id="cd02696">
    <property type="entry name" value="MurNAc-LAA"/>
    <property type="match status" value="1"/>
</dbReference>
<feature type="domain" description="LysM" evidence="12">
    <location>
        <begin position="560"/>
        <end position="603"/>
    </location>
</feature>
<dbReference type="InterPro" id="IPR036779">
    <property type="entry name" value="LysM_dom_sf"/>
</dbReference>
<feature type="domain" description="LysM" evidence="12">
    <location>
        <begin position="443"/>
        <end position="486"/>
    </location>
</feature>
<feature type="chain" id="PRO_5037550978" description="N-acetylmuramoyl-L-alanine amidase AmiC" evidence="11">
    <location>
        <begin position="29"/>
        <end position="605"/>
    </location>
</feature>
<dbReference type="Gene3D" id="2.60.40.3500">
    <property type="match status" value="1"/>
</dbReference>
<dbReference type="PROSITE" id="PS51782">
    <property type="entry name" value="LYSM"/>
    <property type="match status" value="3"/>
</dbReference>
<evidence type="ECO:0000256" key="11">
    <source>
        <dbReference type="SAM" id="SignalP"/>
    </source>
</evidence>
<evidence type="ECO:0000256" key="5">
    <source>
        <dbReference type="ARBA" id="ARBA00022729"/>
    </source>
</evidence>
<dbReference type="SUPFAM" id="SSF54106">
    <property type="entry name" value="LysM domain"/>
    <property type="match status" value="3"/>
</dbReference>
<dbReference type="Pfam" id="PF01520">
    <property type="entry name" value="Amidase_3"/>
    <property type="match status" value="1"/>
</dbReference>
<evidence type="ECO:0000256" key="4">
    <source>
        <dbReference type="ARBA" id="ARBA00011901"/>
    </source>
</evidence>
<feature type="domain" description="LysM" evidence="12">
    <location>
        <begin position="506"/>
        <end position="549"/>
    </location>
</feature>
<dbReference type="CDD" id="cd00118">
    <property type="entry name" value="LysM"/>
    <property type="match status" value="3"/>
</dbReference>
<keyword evidence="7" id="KW-0378">Hydrolase</keyword>
<dbReference type="GO" id="GO:0008745">
    <property type="term" value="F:N-acetylmuramoyl-L-alanine amidase activity"/>
    <property type="evidence" value="ECO:0007669"/>
    <property type="project" value="UniProtKB-EC"/>
</dbReference>
<dbReference type="SMART" id="SM00646">
    <property type="entry name" value="Ami_3"/>
    <property type="match status" value="1"/>
</dbReference>
<evidence type="ECO:0000259" key="12">
    <source>
        <dbReference type="PROSITE" id="PS51782"/>
    </source>
</evidence>
<evidence type="ECO:0000256" key="2">
    <source>
        <dbReference type="ARBA" id="ARBA00004418"/>
    </source>
</evidence>
<dbReference type="GO" id="GO:0009253">
    <property type="term" value="P:peptidoglycan catabolic process"/>
    <property type="evidence" value="ECO:0007669"/>
    <property type="project" value="InterPro"/>
</dbReference>
<dbReference type="InterPro" id="IPR021731">
    <property type="entry name" value="AMIN_dom"/>
</dbReference>
<dbReference type="AlphaFoldDB" id="A0A918VTK7"/>
<dbReference type="InterPro" id="IPR018392">
    <property type="entry name" value="LysM"/>
</dbReference>
<dbReference type="SUPFAM" id="SSF53187">
    <property type="entry name" value="Zn-dependent exopeptidases"/>
    <property type="match status" value="1"/>
</dbReference>